<dbReference type="PANTHER" id="PTHR31286">
    <property type="entry name" value="GLYCINE-RICH CELL WALL STRUCTURAL PROTEIN 1.8-LIKE"/>
    <property type="match status" value="1"/>
</dbReference>
<organism evidence="3 4">
    <name type="scientific">Lithospermum erythrorhizon</name>
    <name type="common">Purple gromwell</name>
    <name type="synonym">Lithospermum officinale var. erythrorhizon</name>
    <dbReference type="NCBI Taxonomy" id="34254"/>
    <lineage>
        <taxon>Eukaryota</taxon>
        <taxon>Viridiplantae</taxon>
        <taxon>Streptophyta</taxon>
        <taxon>Embryophyta</taxon>
        <taxon>Tracheophyta</taxon>
        <taxon>Spermatophyta</taxon>
        <taxon>Magnoliopsida</taxon>
        <taxon>eudicotyledons</taxon>
        <taxon>Gunneridae</taxon>
        <taxon>Pentapetalae</taxon>
        <taxon>asterids</taxon>
        <taxon>lamiids</taxon>
        <taxon>Boraginales</taxon>
        <taxon>Boraginaceae</taxon>
        <taxon>Boraginoideae</taxon>
        <taxon>Lithospermeae</taxon>
        <taxon>Lithospermum</taxon>
    </lineage>
</organism>
<gene>
    <name evidence="3" type="ORF">LIER_31122</name>
</gene>
<proteinExistence type="predicted"/>
<feature type="compositionally biased region" description="Acidic residues" evidence="1">
    <location>
        <begin position="213"/>
        <end position="222"/>
    </location>
</feature>
<evidence type="ECO:0000313" key="4">
    <source>
        <dbReference type="Proteomes" id="UP001454036"/>
    </source>
</evidence>
<name>A0AAV3RPY1_LITER</name>
<evidence type="ECO:0000256" key="1">
    <source>
        <dbReference type="SAM" id="MobiDB-lite"/>
    </source>
</evidence>
<accession>A0AAV3RPY1</accession>
<dbReference type="EMBL" id="BAABME010011440">
    <property type="protein sequence ID" value="GAA0183768.1"/>
    <property type="molecule type" value="Genomic_DNA"/>
</dbReference>
<dbReference type="PANTHER" id="PTHR31286:SF165">
    <property type="entry name" value="DUF4283 DOMAIN-CONTAINING PROTEIN"/>
    <property type="match status" value="1"/>
</dbReference>
<dbReference type="AlphaFoldDB" id="A0AAV3RPY1"/>
<feature type="domain" description="DUF4283" evidence="2">
    <location>
        <begin position="2"/>
        <end position="57"/>
    </location>
</feature>
<dbReference type="InterPro" id="IPR040256">
    <property type="entry name" value="At4g02000-like"/>
</dbReference>
<evidence type="ECO:0000313" key="3">
    <source>
        <dbReference type="EMBL" id="GAA0183768.1"/>
    </source>
</evidence>
<evidence type="ECO:0000259" key="2">
    <source>
        <dbReference type="Pfam" id="PF14111"/>
    </source>
</evidence>
<protein>
    <recommendedName>
        <fullName evidence="2">DUF4283 domain-containing protein</fullName>
    </recommendedName>
</protein>
<dbReference type="Proteomes" id="UP001454036">
    <property type="component" value="Unassembled WGS sequence"/>
</dbReference>
<sequence length="257" mass="28476">MEGFVKSRWTELGAMQVHLMGKGLFVFQMESKDAKQGALEKGPWSFSRRPLILRPWTVVIALEKPDMGKPLFADRNTSEQKLLGYARVCVEVKVESTLFGEIPVKYANGYVHYQKVHYEWVPSKCMKFRVFGHTDQHCKAAQVFVPKQAARKEVMVERDIPTSSGSLKFRAIEVDQVTLLPTPTGSVIKEHRPDTPISTGDTEVSAMKLSPIGEDDGGEDLAAESTKQQRGSIGNIGKSKKKARGNGRVAAPPPKHG</sequence>
<dbReference type="InterPro" id="IPR025558">
    <property type="entry name" value="DUF4283"/>
</dbReference>
<comment type="caution">
    <text evidence="3">The sequence shown here is derived from an EMBL/GenBank/DDBJ whole genome shotgun (WGS) entry which is preliminary data.</text>
</comment>
<dbReference type="Pfam" id="PF14111">
    <property type="entry name" value="DUF4283"/>
    <property type="match status" value="1"/>
</dbReference>
<keyword evidence="4" id="KW-1185">Reference proteome</keyword>
<feature type="region of interest" description="Disordered" evidence="1">
    <location>
        <begin position="184"/>
        <end position="257"/>
    </location>
</feature>
<reference evidence="3 4" key="1">
    <citation type="submission" date="2024-01" db="EMBL/GenBank/DDBJ databases">
        <title>The complete chloroplast genome sequence of Lithospermum erythrorhizon: insights into the phylogenetic relationship among Boraginaceae species and the maternal lineages of purple gromwells.</title>
        <authorList>
            <person name="Okada T."/>
            <person name="Watanabe K."/>
        </authorList>
    </citation>
    <scope>NUCLEOTIDE SEQUENCE [LARGE SCALE GENOMIC DNA]</scope>
</reference>